<dbReference type="InterPro" id="IPR039518">
    <property type="entry name" value="WhiA_LAGLIDADG_dom"/>
</dbReference>
<name>A0A174Z2F5_9FIRM</name>
<evidence type="ECO:0000313" key="11">
    <source>
        <dbReference type="EMBL" id="RHD05318.1"/>
    </source>
</evidence>
<feature type="domain" description="WhiA LAGLIDADG-like" evidence="7">
    <location>
        <begin position="129"/>
        <end position="217"/>
    </location>
</feature>
<dbReference type="EMBL" id="QROY01000018">
    <property type="protein sequence ID" value="RHL65023.1"/>
    <property type="molecule type" value="Genomic_DNA"/>
</dbReference>
<protein>
    <recommendedName>
        <fullName evidence="4">Probable cell division protein WhiA</fullName>
    </recommendedName>
</protein>
<dbReference type="Pfam" id="PF10298">
    <property type="entry name" value="WhiA_N"/>
    <property type="match status" value="1"/>
</dbReference>
<feature type="domain" description="Sporulation transcription regulator WhiA N-terminal" evidence="6">
    <location>
        <begin position="19"/>
        <end position="102"/>
    </location>
</feature>
<evidence type="ECO:0000313" key="12">
    <source>
        <dbReference type="EMBL" id="RHL65023.1"/>
    </source>
</evidence>
<dbReference type="OrthoDB" id="401278at2"/>
<dbReference type="EMBL" id="WKRD01000015">
    <property type="protein sequence ID" value="MSC58574.1"/>
    <property type="molecule type" value="Genomic_DNA"/>
</dbReference>
<dbReference type="EMBL" id="QSIS01000023">
    <property type="protein sequence ID" value="RHD05318.1"/>
    <property type="molecule type" value="Genomic_DNA"/>
</dbReference>
<dbReference type="PANTHER" id="PTHR37307:SF1">
    <property type="entry name" value="CELL DIVISION PROTEIN WHIA-RELATED"/>
    <property type="match status" value="1"/>
</dbReference>
<dbReference type="InterPro" id="IPR018478">
    <property type="entry name" value="Sporu_reg_WhiA_N_dom"/>
</dbReference>
<keyword evidence="2 4" id="KW-0238">DNA-binding</keyword>
<dbReference type="InterPro" id="IPR027434">
    <property type="entry name" value="Homing_endonucl"/>
</dbReference>
<keyword evidence="3 4" id="KW-0131">Cell cycle</keyword>
<comment type="function">
    <text evidence="4">Involved in cell division and chromosome segregation.</text>
</comment>
<dbReference type="AlphaFoldDB" id="A0A174Z2F5"/>
<evidence type="ECO:0000256" key="2">
    <source>
        <dbReference type="ARBA" id="ARBA00023125"/>
    </source>
</evidence>
<dbReference type="Gene3D" id="3.10.28.10">
    <property type="entry name" value="Homing endonucleases"/>
    <property type="match status" value="1"/>
</dbReference>
<feature type="domain" description="Sporulation regulator WhiA C-terminal" evidence="5">
    <location>
        <begin position="223"/>
        <end position="304"/>
    </location>
</feature>
<evidence type="ECO:0000259" key="6">
    <source>
        <dbReference type="Pfam" id="PF10298"/>
    </source>
</evidence>
<evidence type="ECO:0000313" key="15">
    <source>
        <dbReference type="Proteomes" id="UP000284794"/>
    </source>
</evidence>
<evidence type="ECO:0000313" key="8">
    <source>
        <dbReference type="EMBL" id="CUQ79089.1"/>
    </source>
</evidence>
<keyword evidence="1 4" id="KW-0132">Cell division</keyword>
<dbReference type="Pfam" id="PF02650">
    <property type="entry name" value="HTH_WhiA"/>
    <property type="match status" value="1"/>
</dbReference>
<reference evidence="10 17" key="3">
    <citation type="journal article" date="2019" name="Nat. Med.">
        <title>A library of human gut bacterial isolates paired with longitudinal multiomics data enables mechanistic microbiome research.</title>
        <authorList>
            <person name="Poyet M."/>
            <person name="Groussin M."/>
            <person name="Gibbons S.M."/>
            <person name="Avila-Pacheco J."/>
            <person name="Jiang X."/>
            <person name="Kearney S.M."/>
            <person name="Perrotta A.R."/>
            <person name="Berdy B."/>
            <person name="Zhao S."/>
            <person name="Lieberman T.D."/>
            <person name="Swanson P.K."/>
            <person name="Smith M."/>
            <person name="Roesemann S."/>
            <person name="Alexander J.E."/>
            <person name="Rich S.A."/>
            <person name="Livny J."/>
            <person name="Vlamakis H."/>
            <person name="Clish C."/>
            <person name="Bullock K."/>
            <person name="Deik A."/>
            <person name="Scott J."/>
            <person name="Pierce K.A."/>
            <person name="Xavier R.J."/>
            <person name="Alm E.J."/>
        </authorList>
    </citation>
    <scope>NUCLEOTIDE SEQUENCE [LARGE SCALE GENOMIC DNA]</scope>
    <source>
        <strain evidence="10 17">BIOML-A1</strain>
    </source>
</reference>
<dbReference type="RefSeq" id="WP_022097623.1">
    <property type="nucleotide sequence ID" value="NZ_CABIXW010000009.1"/>
</dbReference>
<sequence length="317" mass="35739">MSFSSEVKEELVKKTDSARHCQIAEFAAFMGMSGNVSETDNGELCLEFVTENELSVEKFSDLLLRIFSIKMDADTNEMVKNGKETIIRITRQSDVAKILQTLKWCDDRFTQIEPVFVDARIVAMDCCKKAFIRGAFMERGSISDPNKFYHYEIVCKYEEDADILMDMLRFFGLDAKVIVRKNSFVVYMKEGNNITDTLNLMGAVVSQMNLYNVMILKGISNDVNRKVNCETANLNKTIEAAVKQIKDIELIRDTVGLDSLSDSLMQVALLRLENPDMSLQGLGELLDPPVGKSGVNHRLRKIGEKADELRQSMGISV</sequence>
<dbReference type="Proteomes" id="UP000095621">
    <property type="component" value="Unassembled WGS sequence"/>
</dbReference>
<dbReference type="Proteomes" id="UP000095780">
    <property type="component" value="Unassembled WGS sequence"/>
</dbReference>
<dbReference type="EMBL" id="CZBV01000009">
    <property type="protein sequence ID" value="CUQ90807.1"/>
    <property type="molecule type" value="Genomic_DNA"/>
</dbReference>
<dbReference type="NCBIfam" id="TIGR00647">
    <property type="entry name" value="DNA_bind_WhiA"/>
    <property type="match status" value="1"/>
</dbReference>
<dbReference type="Proteomes" id="UP000481964">
    <property type="component" value="Unassembled WGS sequence"/>
</dbReference>
<gene>
    <name evidence="4 8" type="primary">whiA</name>
    <name evidence="12" type="ORF">DW007_14485</name>
    <name evidence="11" type="ORF">DW811_13190</name>
    <name evidence="8" type="ORF">ERS852490_02747</name>
    <name evidence="9" type="ORF">ERS852492_02766</name>
    <name evidence="10" type="ORF">GKE48_14145</name>
</gene>
<dbReference type="SUPFAM" id="SSF55608">
    <property type="entry name" value="Homing endonucleases"/>
    <property type="match status" value="1"/>
</dbReference>
<dbReference type="HAMAP" id="MF_01420">
    <property type="entry name" value="HTH_type_WhiA"/>
    <property type="match status" value="1"/>
</dbReference>
<dbReference type="Pfam" id="PF14527">
    <property type="entry name" value="LAGLIDADG_WhiA"/>
    <property type="match status" value="1"/>
</dbReference>
<reference evidence="13 14" key="1">
    <citation type="submission" date="2015-09" db="EMBL/GenBank/DDBJ databases">
        <authorList>
            <consortium name="Pathogen Informatics"/>
        </authorList>
    </citation>
    <scope>NUCLEOTIDE SEQUENCE [LARGE SCALE GENOMIC DNA]</scope>
    <source>
        <strain evidence="8 13">2789STDY5834875</strain>
        <strain evidence="9 14">2789STDY5834878</strain>
    </source>
</reference>
<dbReference type="GO" id="GO:0051301">
    <property type="term" value="P:cell division"/>
    <property type="evidence" value="ECO:0007669"/>
    <property type="project" value="UniProtKB-UniRule"/>
</dbReference>
<dbReference type="EMBL" id="CZBU01000007">
    <property type="protein sequence ID" value="CUQ79089.1"/>
    <property type="molecule type" value="Genomic_DNA"/>
</dbReference>
<evidence type="ECO:0000313" key="17">
    <source>
        <dbReference type="Proteomes" id="UP000481964"/>
    </source>
</evidence>
<evidence type="ECO:0000313" key="16">
    <source>
        <dbReference type="Proteomes" id="UP000285201"/>
    </source>
</evidence>
<dbReference type="InterPro" id="IPR003802">
    <property type="entry name" value="Sporulation_regulator_WhiA"/>
</dbReference>
<dbReference type="InterPro" id="IPR023054">
    <property type="entry name" value="Sporulation_regulator_WhiA_C"/>
</dbReference>
<proteinExistence type="inferred from homology"/>
<dbReference type="GO" id="GO:0003677">
    <property type="term" value="F:DNA binding"/>
    <property type="evidence" value="ECO:0007669"/>
    <property type="project" value="UniProtKB-UniRule"/>
</dbReference>
<dbReference type="Proteomes" id="UP000284794">
    <property type="component" value="Unassembled WGS sequence"/>
</dbReference>
<evidence type="ECO:0000256" key="1">
    <source>
        <dbReference type="ARBA" id="ARBA00022618"/>
    </source>
</evidence>
<comment type="similarity">
    <text evidence="4">Belongs to the WhiA family.</text>
</comment>
<dbReference type="Proteomes" id="UP000285201">
    <property type="component" value="Unassembled WGS sequence"/>
</dbReference>
<reference evidence="15 16" key="2">
    <citation type="submission" date="2018-08" db="EMBL/GenBank/DDBJ databases">
        <title>A genome reference for cultivated species of the human gut microbiota.</title>
        <authorList>
            <person name="Zou Y."/>
            <person name="Xue W."/>
            <person name="Luo G."/>
        </authorList>
    </citation>
    <scope>NUCLEOTIDE SEQUENCE [LARGE SCALE GENOMIC DNA]</scope>
    <source>
        <strain evidence="12 16">AF36-7BH</strain>
        <strain evidence="11 15">AM32-2AC</strain>
    </source>
</reference>
<evidence type="ECO:0000313" key="14">
    <source>
        <dbReference type="Proteomes" id="UP000095780"/>
    </source>
</evidence>
<evidence type="ECO:0000256" key="4">
    <source>
        <dbReference type="HAMAP-Rule" id="MF_01420"/>
    </source>
</evidence>
<evidence type="ECO:0000256" key="3">
    <source>
        <dbReference type="ARBA" id="ARBA00023306"/>
    </source>
</evidence>
<organism evidence="8 13">
    <name type="scientific">Lachnospira eligens</name>
    <dbReference type="NCBI Taxonomy" id="39485"/>
    <lineage>
        <taxon>Bacteria</taxon>
        <taxon>Bacillati</taxon>
        <taxon>Bacillota</taxon>
        <taxon>Clostridia</taxon>
        <taxon>Lachnospirales</taxon>
        <taxon>Lachnospiraceae</taxon>
        <taxon>Lachnospira</taxon>
    </lineage>
</organism>
<dbReference type="PANTHER" id="PTHR37307">
    <property type="entry name" value="CELL DIVISION PROTEIN WHIA-RELATED"/>
    <property type="match status" value="1"/>
</dbReference>
<dbReference type="GO" id="GO:0043937">
    <property type="term" value="P:regulation of sporulation"/>
    <property type="evidence" value="ECO:0007669"/>
    <property type="project" value="InterPro"/>
</dbReference>
<evidence type="ECO:0000313" key="13">
    <source>
        <dbReference type="Proteomes" id="UP000095621"/>
    </source>
</evidence>
<accession>A0A174Z2F5</accession>
<evidence type="ECO:0000259" key="7">
    <source>
        <dbReference type="Pfam" id="PF14527"/>
    </source>
</evidence>
<evidence type="ECO:0000259" key="5">
    <source>
        <dbReference type="Pfam" id="PF02650"/>
    </source>
</evidence>
<evidence type="ECO:0000313" key="9">
    <source>
        <dbReference type="EMBL" id="CUQ90807.1"/>
    </source>
</evidence>
<evidence type="ECO:0000313" key="10">
    <source>
        <dbReference type="EMBL" id="MSC58574.1"/>
    </source>
</evidence>